<sequence length="117" mass="13062">MAMFSAFLNCFFPSSSSQVSNDARESNSSGKEPSSKDSEKRKSQSSSSGAPIVVVQCVKPTSYTCSISPHLYCSRARLENSPHVRGRVESESHIKKRRNLDLLINNLAIPHTINWYR</sequence>
<protein>
    <submittedName>
        <fullName evidence="3">Uncharacterized protein</fullName>
    </submittedName>
</protein>
<dbReference type="AlphaFoldDB" id="A0A498JF16"/>
<evidence type="ECO:0000313" key="3">
    <source>
        <dbReference type="EMBL" id="RXH94120.1"/>
    </source>
</evidence>
<evidence type="ECO:0000313" key="4">
    <source>
        <dbReference type="Proteomes" id="UP000290289"/>
    </source>
</evidence>
<dbReference type="PANTHER" id="PTHR37748">
    <property type="entry name" value="PROTEIN, PUTATIVE-RELATED"/>
    <property type="match status" value="1"/>
</dbReference>
<comment type="caution">
    <text evidence="3">The sequence shown here is derived from an EMBL/GenBank/DDBJ whole genome shotgun (WGS) entry which is preliminary data.</text>
</comment>
<dbReference type="EMBL" id="RDQH01000333">
    <property type="protein sequence ID" value="RXH94120.1"/>
    <property type="molecule type" value="Genomic_DNA"/>
</dbReference>
<dbReference type="PANTHER" id="PTHR37748:SF1">
    <property type="entry name" value="PROTEIN, PUTATIVE-RELATED"/>
    <property type="match status" value="1"/>
</dbReference>
<reference evidence="3 4" key="1">
    <citation type="submission" date="2018-10" db="EMBL/GenBank/DDBJ databases">
        <title>A high-quality apple genome assembly.</title>
        <authorList>
            <person name="Hu J."/>
        </authorList>
    </citation>
    <scope>NUCLEOTIDE SEQUENCE [LARGE SCALE GENOMIC DNA]</scope>
    <source>
        <strain evidence="4">cv. HFTH1</strain>
        <tissue evidence="3">Young leaf</tissue>
    </source>
</reference>
<keyword evidence="2" id="KW-0732">Signal</keyword>
<gene>
    <name evidence="3" type="ORF">DVH24_016187</name>
</gene>
<evidence type="ECO:0000256" key="1">
    <source>
        <dbReference type="SAM" id="MobiDB-lite"/>
    </source>
</evidence>
<accession>A0A498JF16</accession>
<keyword evidence="4" id="KW-1185">Reference proteome</keyword>
<dbReference type="Proteomes" id="UP000290289">
    <property type="component" value="Chromosome 7"/>
</dbReference>
<proteinExistence type="predicted"/>
<evidence type="ECO:0000256" key="2">
    <source>
        <dbReference type="SAM" id="SignalP"/>
    </source>
</evidence>
<feature type="chain" id="PRO_5019799963" evidence="2">
    <location>
        <begin position="18"/>
        <end position="117"/>
    </location>
</feature>
<feature type="compositionally biased region" description="Basic and acidic residues" evidence="1">
    <location>
        <begin position="33"/>
        <end position="42"/>
    </location>
</feature>
<feature type="region of interest" description="Disordered" evidence="1">
    <location>
        <begin position="13"/>
        <end position="49"/>
    </location>
</feature>
<name>A0A498JF16_MALDO</name>
<feature type="compositionally biased region" description="Polar residues" evidence="1">
    <location>
        <begin position="13"/>
        <end position="32"/>
    </location>
</feature>
<feature type="signal peptide" evidence="2">
    <location>
        <begin position="1"/>
        <end position="17"/>
    </location>
</feature>
<organism evidence="3 4">
    <name type="scientific">Malus domestica</name>
    <name type="common">Apple</name>
    <name type="synonym">Pyrus malus</name>
    <dbReference type="NCBI Taxonomy" id="3750"/>
    <lineage>
        <taxon>Eukaryota</taxon>
        <taxon>Viridiplantae</taxon>
        <taxon>Streptophyta</taxon>
        <taxon>Embryophyta</taxon>
        <taxon>Tracheophyta</taxon>
        <taxon>Spermatophyta</taxon>
        <taxon>Magnoliopsida</taxon>
        <taxon>eudicotyledons</taxon>
        <taxon>Gunneridae</taxon>
        <taxon>Pentapetalae</taxon>
        <taxon>rosids</taxon>
        <taxon>fabids</taxon>
        <taxon>Rosales</taxon>
        <taxon>Rosaceae</taxon>
        <taxon>Amygdaloideae</taxon>
        <taxon>Maleae</taxon>
        <taxon>Malus</taxon>
    </lineage>
</organism>